<comment type="caution">
    <text evidence="1">The sequence shown here is derived from an EMBL/GenBank/DDBJ whole genome shotgun (WGS) entry which is preliminary data.</text>
</comment>
<organism evidence="1 2">
    <name type="scientific">Candidatus Proximibacter danicus</name>
    <dbReference type="NCBI Taxonomy" id="2954365"/>
    <lineage>
        <taxon>Bacteria</taxon>
        <taxon>Pseudomonadati</taxon>
        <taxon>Pseudomonadota</taxon>
        <taxon>Betaproteobacteria</taxon>
        <taxon>Candidatus Proximibacter</taxon>
    </lineage>
</organism>
<evidence type="ECO:0000313" key="2">
    <source>
        <dbReference type="Proteomes" id="UP000886689"/>
    </source>
</evidence>
<evidence type="ECO:0000313" key="1">
    <source>
        <dbReference type="EMBL" id="MBK8525290.1"/>
    </source>
</evidence>
<dbReference type="AlphaFoldDB" id="A0A9D7K2G4"/>
<dbReference type="Proteomes" id="UP000886689">
    <property type="component" value="Unassembled WGS sequence"/>
</dbReference>
<protein>
    <submittedName>
        <fullName evidence="1">Uncharacterized protein</fullName>
    </submittedName>
</protein>
<proteinExistence type="predicted"/>
<dbReference type="EMBL" id="JADJUC010000028">
    <property type="protein sequence ID" value="MBK8525290.1"/>
    <property type="molecule type" value="Genomic_DNA"/>
</dbReference>
<gene>
    <name evidence="1" type="ORF">IPL58_15390</name>
</gene>
<accession>A0A9D7K2G4</accession>
<sequence length="54" mass="6093">MASTTNRDRRSAIERRCLSKAAKRLYRNNTKGVRKAIYAAECHQRGKTQLGAGK</sequence>
<name>A0A9D7K2G4_9PROT</name>
<reference evidence="1" key="1">
    <citation type="submission" date="2020-10" db="EMBL/GenBank/DDBJ databases">
        <title>Connecting structure to function with the recovery of over 1000 high-quality activated sludge metagenome-assembled genomes encoding full-length rRNA genes using long-read sequencing.</title>
        <authorList>
            <person name="Singleton C.M."/>
            <person name="Petriglieri F."/>
            <person name="Kristensen J.M."/>
            <person name="Kirkegaard R.H."/>
            <person name="Michaelsen T.Y."/>
            <person name="Andersen M.H."/>
            <person name="Karst S.M."/>
            <person name="Dueholm M.S."/>
            <person name="Nielsen P.H."/>
            <person name="Albertsen M."/>
        </authorList>
    </citation>
    <scope>NUCLEOTIDE SEQUENCE</scope>
    <source>
        <strain evidence="1">Hirt_18-Q3-R61-65_BATAC.395</strain>
    </source>
</reference>